<dbReference type="InterPro" id="IPR026983">
    <property type="entry name" value="DHC"/>
</dbReference>
<evidence type="ECO:0000313" key="3">
    <source>
        <dbReference type="Proteomes" id="UP000823941"/>
    </source>
</evidence>
<organism evidence="2 3">
    <name type="scientific">Plutella xylostella</name>
    <name type="common">Diamondback moth</name>
    <name type="synonym">Plutella maculipennis</name>
    <dbReference type="NCBI Taxonomy" id="51655"/>
    <lineage>
        <taxon>Eukaryota</taxon>
        <taxon>Metazoa</taxon>
        <taxon>Ecdysozoa</taxon>
        <taxon>Arthropoda</taxon>
        <taxon>Hexapoda</taxon>
        <taxon>Insecta</taxon>
        <taxon>Pterygota</taxon>
        <taxon>Neoptera</taxon>
        <taxon>Endopterygota</taxon>
        <taxon>Lepidoptera</taxon>
        <taxon>Glossata</taxon>
        <taxon>Ditrysia</taxon>
        <taxon>Yponomeutoidea</taxon>
        <taxon>Plutellidae</taxon>
        <taxon>Plutella</taxon>
    </lineage>
</organism>
<dbReference type="Gene3D" id="3.40.50.300">
    <property type="entry name" value="P-loop containing nucleotide triphosphate hydrolases"/>
    <property type="match status" value="1"/>
</dbReference>
<feature type="domain" description="Dynein heavy chain ATP-binding dynein motor region" evidence="1">
    <location>
        <begin position="12"/>
        <end position="63"/>
    </location>
</feature>
<reference evidence="2 3" key="1">
    <citation type="submission" date="2021-06" db="EMBL/GenBank/DDBJ databases">
        <title>A haploid diamondback moth (Plutella xylostella L.) genome assembly resolves 31 chromosomes and identifies a diamide resistance mutation.</title>
        <authorList>
            <person name="Ward C.M."/>
            <person name="Perry K.D."/>
            <person name="Baker G."/>
            <person name="Powis K."/>
            <person name="Heckel D.G."/>
            <person name="Baxter S.W."/>
        </authorList>
    </citation>
    <scope>NUCLEOTIDE SEQUENCE [LARGE SCALE GENOMIC DNA]</scope>
    <source>
        <strain evidence="2 3">LV</strain>
        <tissue evidence="2">Single pupa</tissue>
    </source>
</reference>
<evidence type="ECO:0000259" key="1">
    <source>
        <dbReference type="Pfam" id="PF12781"/>
    </source>
</evidence>
<protein>
    <submittedName>
        <fullName evidence="2">Dynein heavy chain 1-axonemal</fullName>
    </submittedName>
</protein>
<sequence length="66" mass="7591">MFGTFSTSREWQYYRQAGQLVLKLGDSLIPYSAGFRLYMTTKLPNPLYTPETSVKVQIVNFALVPR</sequence>
<dbReference type="Pfam" id="PF12781">
    <property type="entry name" value="AAA_9"/>
    <property type="match status" value="1"/>
</dbReference>
<dbReference type="EMBL" id="JAHIBW010000014">
    <property type="protein sequence ID" value="KAG7304697.1"/>
    <property type="molecule type" value="Genomic_DNA"/>
</dbReference>
<dbReference type="Proteomes" id="UP000823941">
    <property type="component" value="Chromosome 14"/>
</dbReference>
<gene>
    <name evidence="2" type="ORF">JYU34_010043</name>
</gene>
<dbReference type="InterPro" id="IPR027417">
    <property type="entry name" value="P-loop_NTPase"/>
</dbReference>
<dbReference type="PANTHER" id="PTHR22878">
    <property type="entry name" value="DYNEIN HEAVY CHAIN 6, AXONEMAL-LIKE-RELATED"/>
    <property type="match status" value="1"/>
</dbReference>
<dbReference type="InterPro" id="IPR035706">
    <property type="entry name" value="AAA_9"/>
</dbReference>
<keyword evidence="3" id="KW-1185">Reference proteome</keyword>
<evidence type="ECO:0000313" key="2">
    <source>
        <dbReference type="EMBL" id="KAG7304697.1"/>
    </source>
</evidence>
<name>A0ABQ7QHK1_PLUXY</name>
<accession>A0ABQ7QHK1</accession>
<dbReference type="PANTHER" id="PTHR22878:SF73">
    <property type="entry name" value="DYNEIN AXONEMAL HEAVY CHAIN 1"/>
    <property type="match status" value="1"/>
</dbReference>
<proteinExistence type="predicted"/>
<comment type="caution">
    <text evidence="2">The sequence shown here is derived from an EMBL/GenBank/DDBJ whole genome shotgun (WGS) entry which is preliminary data.</text>
</comment>